<protein>
    <submittedName>
        <fullName evidence="1">Uncharacterized protein</fullName>
    </submittedName>
</protein>
<reference evidence="1 2" key="1">
    <citation type="submission" date="2018-08" db="EMBL/GenBank/DDBJ databases">
        <title>The reduced genetic potential of extracellular carbohydrate catabolism in Euzebyella marina RN62, a Flavobacteriia bacterium isolated from the hadal water.</title>
        <authorList>
            <person name="Xue C."/>
        </authorList>
    </citation>
    <scope>NUCLEOTIDE SEQUENCE [LARGE SCALE GENOMIC DNA]</scope>
    <source>
        <strain evidence="1 2">RN62</strain>
    </source>
</reference>
<evidence type="ECO:0000313" key="1">
    <source>
        <dbReference type="EMBL" id="AYN67611.1"/>
    </source>
</evidence>
<proteinExistence type="predicted"/>
<gene>
    <name evidence="1" type="ORF">D1013_09660</name>
</gene>
<dbReference type="Proteomes" id="UP000276309">
    <property type="component" value="Chromosome"/>
</dbReference>
<dbReference type="KEGG" id="emar:D1013_09660"/>
<evidence type="ECO:0000313" key="2">
    <source>
        <dbReference type="Proteomes" id="UP000276309"/>
    </source>
</evidence>
<dbReference type="RefSeq" id="WP_121848627.1">
    <property type="nucleotide sequence ID" value="NZ_CP032050.1"/>
</dbReference>
<sequence length="163" mass="18882">MENTVTYNRALNNLYQLRDKSMATIDSLNIFLIRFGNPFTKYKGIEARLELQKKFLLELEGYLDSNAAEGTAIYRRPAFNWLERVELFNCVSLDRAVELIGKSDHRQIRECINILSSPHLESGVRSLLLNHLQKLIDLSSSTKMNNAHVTYSNSKKNKEREFI</sequence>
<dbReference type="AlphaFoldDB" id="A0A3G2L633"/>
<keyword evidence="2" id="KW-1185">Reference proteome</keyword>
<name>A0A3G2L633_9FLAO</name>
<dbReference type="EMBL" id="CP032050">
    <property type="protein sequence ID" value="AYN67611.1"/>
    <property type="molecule type" value="Genomic_DNA"/>
</dbReference>
<organism evidence="1 2">
    <name type="scientific">Euzebyella marina</name>
    <dbReference type="NCBI Taxonomy" id="1761453"/>
    <lineage>
        <taxon>Bacteria</taxon>
        <taxon>Pseudomonadati</taxon>
        <taxon>Bacteroidota</taxon>
        <taxon>Flavobacteriia</taxon>
        <taxon>Flavobacteriales</taxon>
        <taxon>Flavobacteriaceae</taxon>
        <taxon>Euzebyella</taxon>
    </lineage>
</organism>
<accession>A0A3G2L633</accession>